<reference evidence="1" key="1">
    <citation type="submission" date="2020-10" db="EMBL/GenBank/DDBJ databases">
        <authorList>
            <person name="Kikuchi T."/>
        </authorList>
    </citation>
    <scope>NUCLEOTIDE SEQUENCE</scope>
    <source>
        <strain evidence="1">NKZ352</strain>
    </source>
</reference>
<gene>
    <name evidence="1" type="ORF">CAUJ_LOCUS11588</name>
</gene>
<name>A0A8S1HIA8_9PELO</name>
<comment type="caution">
    <text evidence="1">The sequence shown here is derived from an EMBL/GenBank/DDBJ whole genome shotgun (WGS) entry which is preliminary data.</text>
</comment>
<dbReference type="PANTHER" id="PTHR47411">
    <property type="entry name" value="B3GNT1, BETA-1,3-N-ACETYLGUCOSAMINYLTRANSFERASE 1, HOMOLOG"/>
    <property type="match status" value="1"/>
</dbReference>
<dbReference type="EMBL" id="CAJGYM010000058">
    <property type="protein sequence ID" value="CAD6195669.1"/>
    <property type="molecule type" value="Genomic_DNA"/>
</dbReference>
<accession>A0A8S1HIA8</accession>
<sequence length="411" mass="47942">MAPVDGKSCSMRRMRMIVGTIFLFHCVFFFLFIFSPASRRPVKSNRPRSYWLDNSTVAVQTERISYEFCVAYNVTKAHGRFRDDGLEPISLAIHTTSHYVYDVEEQCSTRSWNGPVSVALFVDRFSSNAVDYLYDLHRCAPKMNLHVVYRLSAFQKKCEPIFVNVSNMPCSNFTREFRGKTVGKIINSFGIYPINVMRNVARRGAMSNIHVIADVEMKFSLGFALNMKKLANVYINGQEKNVIVIRRFEVDSSKNVPKDHTELFNMIKSREAFEFHHKFFPLGHTIEGLWHWFRVSRNYTDPVAWEIPYKGSSWEAQVIQHRNDPYSADYMPTRIRDQQALIYELCRANYTFLLASQVFNVHRGVKIAETNINTAVVNHQMKIRSRAFQTYKHQIDTKYPETHRRCGLFVM</sequence>
<organism evidence="1 2">
    <name type="scientific">Caenorhabditis auriculariae</name>
    <dbReference type="NCBI Taxonomy" id="2777116"/>
    <lineage>
        <taxon>Eukaryota</taxon>
        <taxon>Metazoa</taxon>
        <taxon>Ecdysozoa</taxon>
        <taxon>Nematoda</taxon>
        <taxon>Chromadorea</taxon>
        <taxon>Rhabditida</taxon>
        <taxon>Rhabditina</taxon>
        <taxon>Rhabditomorpha</taxon>
        <taxon>Rhabditoidea</taxon>
        <taxon>Rhabditidae</taxon>
        <taxon>Peloderinae</taxon>
        <taxon>Caenorhabditis</taxon>
    </lineage>
</organism>
<protein>
    <submittedName>
        <fullName evidence="1">Uncharacterized protein</fullName>
    </submittedName>
</protein>
<dbReference type="AlphaFoldDB" id="A0A8S1HIA8"/>
<evidence type="ECO:0000313" key="2">
    <source>
        <dbReference type="Proteomes" id="UP000835052"/>
    </source>
</evidence>
<dbReference type="Proteomes" id="UP000835052">
    <property type="component" value="Unassembled WGS sequence"/>
</dbReference>
<dbReference type="PANTHER" id="PTHR47411:SF3">
    <property type="entry name" value="I-BETA-1,3-N-ACETYLGLUCOSAMINYLTRANSFERASE"/>
    <property type="match status" value="1"/>
</dbReference>
<evidence type="ECO:0000313" key="1">
    <source>
        <dbReference type="EMBL" id="CAD6195669.1"/>
    </source>
</evidence>
<proteinExistence type="predicted"/>
<dbReference type="Pfam" id="PF13896">
    <property type="entry name" value="Glyco_transf_49"/>
    <property type="match status" value="1"/>
</dbReference>
<keyword evidence="2" id="KW-1185">Reference proteome</keyword>
<dbReference type="OrthoDB" id="9974378at2759"/>